<dbReference type="AlphaFoldDB" id="A0A3E0I988"/>
<gene>
    <name evidence="1" type="ORF">BCF44_101234</name>
</gene>
<accession>A0A3E0I988</accession>
<sequence>MPIRVQMVRPAAEFRDAMRRRERKAYDQWKADFERRGCAAMGYRMEGVDLDRLCVRHLTDNLRVVVAFLSREEALIIALGPHDETDRRMNIYSFVYQAAECDVPTGKRTKPSCCDTDGFPPVDAELAERLADNIRAMEKAMRRRRS</sequence>
<dbReference type="EMBL" id="QUNO01000001">
    <property type="protein sequence ID" value="REH55217.1"/>
    <property type="molecule type" value="Genomic_DNA"/>
</dbReference>
<name>A0A3E0I988_9PSEU</name>
<proteinExistence type="predicted"/>
<reference evidence="1 2" key="1">
    <citation type="submission" date="2018-08" db="EMBL/GenBank/DDBJ databases">
        <title>Genomic Encyclopedia of Archaeal and Bacterial Type Strains, Phase II (KMG-II): from individual species to whole genera.</title>
        <authorList>
            <person name="Goeker M."/>
        </authorList>
    </citation>
    <scope>NUCLEOTIDE SEQUENCE [LARGE SCALE GENOMIC DNA]</scope>
    <source>
        <strain evidence="1 2">DSM 45791</strain>
    </source>
</reference>
<organism evidence="1 2">
    <name type="scientific">Kutzneria buriramensis</name>
    <dbReference type="NCBI Taxonomy" id="1045776"/>
    <lineage>
        <taxon>Bacteria</taxon>
        <taxon>Bacillati</taxon>
        <taxon>Actinomycetota</taxon>
        <taxon>Actinomycetes</taxon>
        <taxon>Pseudonocardiales</taxon>
        <taxon>Pseudonocardiaceae</taxon>
        <taxon>Kutzneria</taxon>
    </lineage>
</organism>
<evidence type="ECO:0000313" key="2">
    <source>
        <dbReference type="Proteomes" id="UP000256269"/>
    </source>
</evidence>
<evidence type="ECO:0000313" key="1">
    <source>
        <dbReference type="EMBL" id="REH55217.1"/>
    </source>
</evidence>
<dbReference type="RefSeq" id="WP_170217285.1">
    <property type="nucleotide sequence ID" value="NZ_CP144375.1"/>
</dbReference>
<comment type="caution">
    <text evidence="1">The sequence shown here is derived from an EMBL/GenBank/DDBJ whole genome shotgun (WGS) entry which is preliminary data.</text>
</comment>
<dbReference type="Proteomes" id="UP000256269">
    <property type="component" value="Unassembled WGS sequence"/>
</dbReference>
<protein>
    <submittedName>
        <fullName evidence="1">Uncharacterized protein</fullName>
    </submittedName>
</protein>
<keyword evidence="2" id="KW-1185">Reference proteome</keyword>